<dbReference type="EMBL" id="EU258200">
    <property type="protein sequence ID" value="ACA02604.1"/>
    <property type="molecule type" value="Genomic_DNA"/>
</dbReference>
<evidence type="ECO:0000313" key="5">
    <source>
        <dbReference type="EMBL" id="AIW01458.1"/>
    </source>
</evidence>
<name>A1YJ37_NPVSF</name>
<reference evidence="8" key="10">
    <citation type="journal article" date="2021" name="Infect. Genet. Evol.">
        <title>Genomic diversity in a population of Spodoptera frugiperda nucleopolyhedrovirus.</title>
        <authorList>
            <person name="Masson T."/>
            <person name="Fabre M.L."/>
            <person name="Pidre M.L."/>
            <person name="Niz J.M."/>
            <person name="Berretta M.F."/>
            <person name="Romanowski V."/>
            <person name="Ferrelli M.L."/>
        </authorList>
    </citation>
    <scope>NUCLEOTIDE SEQUENCE</scope>
    <source>
        <strain evidence="8">ARG-M</strain>
    </source>
</reference>
<reference evidence="9" key="11">
    <citation type="submission" date="2021-05" db="EMBL/GenBank/DDBJ databases">
        <title>Genome sequence of the Spodoptera frugiperda multiple nucleopolyhedrovirus (SfMNPV) isolated from the fall armyworm, Spodoptera frugiperda, in Nigeria, Africa.</title>
        <authorList>
            <person name="Wennmann J.T."/>
            <person name="Tepa-Yotto G.T."/>
            <person name="Jehle J.A."/>
            <person name="Goergen G."/>
        </authorList>
    </citation>
    <scope>NUCLEOTIDE SEQUENCE</scope>
    <source>
        <strain evidence="9">KA1</strain>
    </source>
</reference>
<evidence type="ECO:0000313" key="3">
    <source>
        <dbReference type="EMBL" id="ADV91279.1"/>
    </source>
</evidence>
<proteinExistence type="predicted"/>
<gene>
    <name evidence="9" type="primary">hypothetical protein</name>
    <name evidence="3" type="ORF">Sf47</name>
</gene>
<protein>
    <submittedName>
        <fullName evidence="8">Sf47</fullName>
    </submittedName>
</protein>
<dbReference type="EMBL" id="MK503925">
    <property type="protein sequence ID" value="QED40247.1"/>
    <property type="molecule type" value="Genomic_DNA"/>
</dbReference>
<accession>A1YJ37</accession>
<dbReference type="EMBL" id="JF899325">
    <property type="protein sequence ID" value="AFH58998.1"/>
    <property type="molecule type" value="Genomic_DNA"/>
</dbReference>
<sequence>MLSRERIDSLLCRQLLRRELTGGFNIRKKVQVSIAANRIAKWLKFKTDLKHVNDSVLYYFELIIYRKKPEPVYCFLFYKNEIGKLCHFNSQPPKPGSEGRVL</sequence>
<reference evidence="2" key="1">
    <citation type="submission" date="2007-10" db="EMBL/GenBank/DDBJ databases">
        <authorList>
            <person name="Wolff J.L.C."/>
            <person name="Valicente F.H."/>
            <person name="Oliveira J.V.C."/>
            <person name="Zanotto P.M.A."/>
        </authorList>
    </citation>
    <scope>NUCLEOTIDE SEQUENCE</scope>
    <source>
        <strain evidence="2">19</strain>
    </source>
</reference>
<dbReference type="Proteomes" id="UP000204663">
    <property type="component" value="Segment"/>
</dbReference>
<reference evidence="3" key="5">
    <citation type="journal article" date="2011" name="J. Invertebr. Pathol.">
        <title>Sequence comparison between three geographically distinct Spodoptera frugiperda multiple nucleopolyhedrovirus isolates: Detecting positively selected genes.</title>
        <authorList>
            <person name="Simon O."/>
            <person name="Palma L."/>
            <person name="Beperet I."/>
            <person name="Munoz D."/>
            <person name="Lopez-Ferber M."/>
            <person name="Caballero P."/>
            <person name="Williams T."/>
        </authorList>
    </citation>
    <scope>NUCLEOTIDE SEQUENCE</scope>
    <source>
        <strain evidence="3">Nicaraguan</strain>
    </source>
</reference>
<organismHost>
    <name type="scientific">Lepidoptera</name>
    <name type="common">moths &amp; butterflies</name>
    <dbReference type="NCBI Taxonomy" id="7088"/>
</organismHost>
<organism evidence="1 10">
    <name type="scientific">Spodoptera frugiperda nuclear polyhedrosis virus</name>
    <name type="common">SfNPV</name>
    <dbReference type="NCBI Taxonomy" id="10455"/>
    <lineage>
        <taxon>Viruses</taxon>
        <taxon>Viruses incertae sedis</taxon>
        <taxon>Naldaviricetes</taxon>
        <taxon>Lefavirales</taxon>
        <taxon>Baculoviridae</taxon>
        <taxon>Alphabaculovirus</taxon>
        <taxon>Alphabaculovirus spofrugiperdae</taxon>
    </lineage>
</organism>
<reference evidence="1" key="4">
    <citation type="submission" date="2009-09" db="EMBL/GenBank/DDBJ databases">
        <authorList>
            <person name="Harrison R.L."/>
            <person name="Puttler B."/>
            <person name="Popham H.J."/>
        </authorList>
    </citation>
    <scope>NUCLEOTIDE SEQUENCE</scope>
    <source>
        <strain evidence="1">3AP2</strain>
    </source>
</reference>
<dbReference type="EMBL" id="HM595733">
    <property type="protein sequence ID" value="ADV91279.1"/>
    <property type="molecule type" value="Genomic_DNA"/>
</dbReference>
<dbReference type="EMBL" id="MK503923">
    <property type="protein sequence ID" value="QED39960.1"/>
    <property type="molecule type" value="Genomic_DNA"/>
</dbReference>
<evidence type="ECO:0000313" key="1">
    <source>
        <dbReference type="EMBL" id="ABM45757.1"/>
    </source>
</evidence>
<evidence type="ECO:0000313" key="7">
    <source>
        <dbReference type="EMBL" id="QED40247.1"/>
    </source>
</evidence>
<dbReference type="EMBL" id="EF035042">
    <property type="protein sequence ID" value="ABM45757.1"/>
    <property type="molecule type" value="Genomic_DNA"/>
</dbReference>
<evidence type="ECO:0000313" key="2">
    <source>
        <dbReference type="EMBL" id="ACA02604.1"/>
    </source>
</evidence>
<reference evidence="6" key="9">
    <citation type="submission" date="2019-02" db="EMBL/GenBank/DDBJ databases">
        <title>Genetic diversity of Spodoptera frugiperda multiple nucleopolyhedovirus and pathogenicity against corn- and rice-strain S. frugiperda larvae.</title>
        <authorList>
            <person name="Harrison R.L."/>
            <person name="Rowley D.L."/>
            <person name="Popham H.J."/>
        </authorList>
    </citation>
    <scope>NUCLEOTIDE SEQUENCE</scope>
    <source>
        <strain evidence="7">IIBBL BCIPV 1197</strain>
        <strain evidence="6">IIBBL BCIPV 281</strain>
    </source>
</reference>
<reference evidence="5" key="7">
    <citation type="submission" date="2013-11" db="EMBL/GenBank/DDBJ databases">
        <authorList>
            <person name="Hoang H.T."/>
            <person name="Killian M.L."/>
            <person name="Madson D.M."/>
            <person name="Arruda P.H.E."/>
            <person name="Sun D."/>
            <person name="Schwartz K.J."/>
            <person name="Yoon K."/>
        </authorList>
    </citation>
    <scope>NUCLEOTIDE SEQUENCE</scope>
    <source>
        <strain evidence="5">Colombian</strain>
    </source>
</reference>
<dbReference type="EMBL" id="MZ292981">
    <property type="protein sequence ID" value="QWS70910.1"/>
    <property type="molecule type" value="Genomic_DNA"/>
</dbReference>
<keyword evidence="10" id="KW-1185">Reference proteome</keyword>
<reference evidence="5" key="8">
    <citation type="journal article" date="2015" name="BMC Genomics">
        <title>Evidence of recent interspecies horizontal gene transfer regarding nucleopolyhedrovirus infection of Spodoptera frugiperda.</title>
        <authorList>
            <person name="Barrera G.P."/>
            <person name="Belaich M.N."/>
            <person name="Patarroyo M.A."/>
            <person name="Villamizar L.F."/>
            <person name="Ghiringhelli P.D."/>
        </authorList>
    </citation>
    <scope>NUCLEOTIDE SEQUENCE</scope>
    <source>
        <strain evidence="5">Colombian</strain>
    </source>
</reference>
<dbReference type="KEGG" id="vg:5176042"/>
<reference evidence="2" key="3">
    <citation type="journal article" date="2008" name="J. Gen. Virol.">
        <title>Analysis of the genome of Spodoptera frugiperda nucleopolyhedrovirus (SfMNPV-19) and of the high genomic heterogeneity in group II nucleopolyhedroviruses.</title>
        <authorList>
            <person name="Wolff J.L."/>
            <person name="Valicente F.H."/>
            <person name="Martins R."/>
            <person name="Oliveira J.V."/>
            <person name="Zanotto P.M."/>
        </authorList>
    </citation>
    <scope>NUCLEOTIDE SEQUENCE</scope>
    <source>
        <strain evidence="2">19</strain>
    </source>
</reference>
<dbReference type="EMBL" id="KF891883">
    <property type="protein sequence ID" value="AIW01458.1"/>
    <property type="molecule type" value="Genomic_DNA"/>
</dbReference>
<reference evidence="1 10" key="2">
    <citation type="journal article" date="2008" name="J. Gen. Virol.">
        <title>Genomic sequence analysis of a fast-killing isolate of Spodoptera frugiperda multiple nucleopolyhedrovirus.</title>
        <authorList>
            <person name="Harrison R.L."/>
            <person name="Puttler B."/>
            <person name="Popham H.J."/>
        </authorList>
    </citation>
    <scope>NUCLEOTIDE SEQUENCE [LARGE SCALE GENOMIC DNA]</scope>
    <source>
        <strain evidence="1">3AP2</strain>
    </source>
</reference>
<reference evidence="4" key="6">
    <citation type="journal article" date="2012" name="J. Invertebr. Pathol.">
        <title>Analysis of a naturally-occurring deletion mutant of Spodoptera frugiperda multiple nucleopolyhedrovirus reveals sf58 as a new per os infectivity factor of lepidopteran-infecting baculoviruses.</title>
        <authorList>
            <person name="Simon O."/>
            <person name="Palma L."/>
            <person name="Williams T."/>
            <person name="Lopez-Ferber M."/>
            <person name="Caballero P."/>
        </authorList>
    </citation>
    <scope>NUCLEOTIDE SEQUENCE</scope>
    <source>
        <strain evidence="4">Nicaraguan</strain>
    </source>
</reference>
<dbReference type="RefSeq" id="YP_001036339.1">
    <property type="nucleotide sequence ID" value="NC_009011.2"/>
</dbReference>
<evidence type="ECO:0000313" key="4">
    <source>
        <dbReference type="EMBL" id="AFH58998.1"/>
    </source>
</evidence>
<evidence type="ECO:0000313" key="10">
    <source>
        <dbReference type="Proteomes" id="UP000204663"/>
    </source>
</evidence>
<evidence type="ECO:0000313" key="9">
    <source>
        <dbReference type="EMBL" id="QWS70910.1"/>
    </source>
</evidence>
<dbReference type="EMBL" id="MW162628">
    <property type="protein sequence ID" value="QRN46159.1"/>
    <property type="molecule type" value="Genomic_DNA"/>
</dbReference>
<evidence type="ECO:0000313" key="6">
    <source>
        <dbReference type="EMBL" id="QED39960.1"/>
    </source>
</evidence>
<evidence type="ECO:0000313" key="8">
    <source>
        <dbReference type="EMBL" id="QRN46159.1"/>
    </source>
</evidence>